<reference evidence="1" key="1">
    <citation type="journal article" date="2014" name="Int. J. Syst. Evol. Microbiol.">
        <title>Complete genome sequence of Corynebacterium casei LMG S-19264T (=DSM 44701T), isolated from a smear-ripened cheese.</title>
        <authorList>
            <consortium name="US DOE Joint Genome Institute (JGI-PGF)"/>
            <person name="Walter F."/>
            <person name="Albersmeier A."/>
            <person name="Kalinowski J."/>
            <person name="Ruckert C."/>
        </authorList>
    </citation>
    <scope>NUCLEOTIDE SEQUENCE</scope>
    <source>
        <strain evidence="1">JCM 4518</strain>
    </source>
</reference>
<reference evidence="1" key="2">
    <citation type="submission" date="2020-09" db="EMBL/GenBank/DDBJ databases">
        <authorList>
            <person name="Sun Q."/>
            <person name="Ohkuma M."/>
        </authorList>
    </citation>
    <scope>NUCLEOTIDE SEQUENCE</scope>
    <source>
        <strain evidence="1">JCM 4518</strain>
    </source>
</reference>
<dbReference type="AlphaFoldDB" id="A0A918SRX1"/>
<protein>
    <recommendedName>
        <fullName evidence="3">DUF4303 domain-containing protein</fullName>
    </recommendedName>
</protein>
<evidence type="ECO:0000313" key="1">
    <source>
        <dbReference type="EMBL" id="GHA65245.1"/>
    </source>
</evidence>
<dbReference type="EMBL" id="BMUL01000001">
    <property type="protein sequence ID" value="GHA65245.1"/>
    <property type="molecule type" value="Genomic_DNA"/>
</dbReference>
<dbReference type="Pfam" id="PF14136">
    <property type="entry name" value="DUF4303"/>
    <property type="match status" value="1"/>
</dbReference>
<evidence type="ECO:0000313" key="2">
    <source>
        <dbReference type="Proteomes" id="UP000644020"/>
    </source>
</evidence>
<organism evidence="1 2">
    <name type="scientific">Streptomyces termitum</name>
    <dbReference type="NCBI Taxonomy" id="67368"/>
    <lineage>
        <taxon>Bacteria</taxon>
        <taxon>Bacillati</taxon>
        <taxon>Actinomycetota</taxon>
        <taxon>Actinomycetes</taxon>
        <taxon>Kitasatosporales</taxon>
        <taxon>Streptomycetaceae</taxon>
        <taxon>Streptomyces</taxon>
    </lineage>
</organism>
<dbReference type="InterPro" id="IPR025409">
    <property type="entry name" value="DUF4303"/>
</dbReference>
<keyword evidence="2" id="KW-1185">Reference proteome</keyword>
<evidence type="ECO:0008006" key="3">
    <source>
        <dbReference type="Google" id="ProtNLM"/>
    </source>
</evidence>
<dbReference type="RefSeq" id="WP_189974670.1">
    <property type="nucleotide sequence ID" value="NZ_BMUL01000001.1"/>
</dbReference>
<gene>
    <name evidence="1" type="ORF">GCM10010305_03620</name>
</gene>
<name>A0A918SRX1_9ACTN</name>
<sequence>MDTEIRAWARDWAGRLGPALEQAVAAVAGRLPADDVVGVGIATCADATAIVAFAHSRRHLDTMTAREPEFALDAKWHLGEWDVDIAGADDPLEPVRAEADRARRHFGGSDAGLHAFRQAVWDSIAQALAESAARGFFTRWPHAVRVFLPLDADLPEADLARWNAPLNDPAGTTEFRKFLQLEAG</sequence>
<dbReference type="Proteomes" id="UP000644020">
    <property type="component" value="Unassembled WGS sequence"/>
</dbReference>
<proteinExistence type="predicted"/>
<comment type="caution">
    <text evidence="1">The sequence shown here is derived from an EMBL/GenBank/DDBJ whole genome shotgun (WGS) entry which is preliminary data.</text>
</comment>
<accession>A0A918SRX1</accession>